<dbReference type="InterPro" id="IPR041374">
    <property type="entry name" value="BaeRF_family12"/>
</dbReference>
<feature type="compositionally biased region" description="Low complexity" evidence="1">
    <location>
        <begin position="54"/>
        <end position="65"/>
    </location>
</feature>
<accession>A0ABP7SUE3</accession>
<name>A0ABP7SUE3_9SPHN</name>
<gene>
    <name evidence="2" type="ORF">GCM10022280_14150</name>
</gene>
<dbReference type="Proteomes" id="UP001500235">
    <property type="component" value="Unassembled WGS sequence"/>
</dbReference>
<evidence type="ECO:0000256" key="1">
    <source>
        <dbReference type="SAM" id="MobiDB-lite"/>
    </source>
</evidence>
<dbReference type="EMBL" id="BAABBQ010000001">
    <property type="protein sequence ID" value="GAA4016329.1"/>
    <property type="molecule type" value="Genomic_DNA"/>
</dbReference>
<comment type="caution">
    <text evidence="2">The sequence shown here is derived from an EMBL/GenBank/DDBJ whole genome shotgun (WGS) entry which is preliminary data.</text>
</comment>
<sequence length="156" mass="17397">MPIPNRALVLVVDGRKMLFFRNEGDANQIDLRTEAHEERNDAHHDGDLKTDAPGSSANSVGSARSSMEETDFKQQDEDNWVKEAAEKLRMRALKGNFEHLCIIAPPKALGVLRKALHKEVEKRVVCTINKEMSGRPIPDIEALIVSETKAEEPADV</sequence>
<evidence type="ECO:0000313" key="3">
    <source>
        <dbReference type="Proteomes" id="UP001500235"/>
    </source>
</evidence>
<evidence type="ECO:0000313" key="2">
    <source>
        <dbReference type="EMBL" id="GAA4016329.1"/>
    </source>
</evidence>
<feature type="compositionally biased region" description="Basic and acidic residues" evidence="1">
    <location>
        <begin position="37"/>
        <end position="50"/>
    </location>
</feature>
<reference evidence="3" key="1">
    <citation type="journal article" date="2019" name="Int. J. Syst. Evol. Microbiol.">
        <title>The Global Catalogue of Microorganisms (GCM) 10K type strain sequencing project: providing services to taxonomists for standard genome sequencing and annotation.</title>
        <authorList>
            <consortium name="The Broad Institute Genomics Platform"/>
            <consortium name="The Broad Institute Genome Sequencing Center for Infectious Disease"/>
            <person name="Wu L."/>
            <person name="Ma J."/>
        </authorList>
    </citation>
    <scope>NUCLEOTIDE SEQUENCE [LARGE SCALE GENOMIC DNA]</scope>
    <source>
        <strain evidence="3">JCM 17563</strain>
    </source>
</reference>
<feature type="compositionally biased region" description="Basic and acidic residues" evidence="1">
    <location>
        <begin position="66"/>
        <end position="78"/>
    </location>
</feature>
<feature type="region of interest" description="Disordered" evidence="1">
    <location>
        <begin position="37"/>
        <end position="78"/>
    </location>
</feature>
<keyword evidence="3" id="KW-1185">Reference proteome</keyword>
<dbReference type="Pfam" id="PF18856">
    <property type="entry name" value="baeRF_family12"/>
    <property type="match status" value="1"/>
</dbReference>
<dbReference type="RefSeq" id="WP_344706687.1">
    <property type="nucleotide sequence ID" value="NZ_BAABBQ010000001.1"/>
</dbReference>
<proteinExistence type="predicted"/>
<protein>
    <submittedName>
        <fullName evidence="2">Host attachment protein</fullName>
    </submittedName>
</protein>
<organism evidence="2 3">
    <name type="scientific">Sphingomonas swuensis</name>
    <dbReference type="NCBI Taxonomy" id="977800"/>
    <lineage>
        <taxon>Bacteria</taxon>
        <taxon>Pseudomonadati</taxon>
        <taxon>Pseudomonadota</taxon>
        <taxon>Alphaproteobacteria</taxon>
        <taxon>Sphingomonadales</taxon>
        <taxon>Sphingomonadaceae</taxon>
        <taxon>Sphingomonas</taxon>
    </lineage>
</organism>